<protein>
    <submittedName>
        <fullName evidence="1">Alpha/beta superfamily hydrolase</fullName>
    </submittedName>
</protein>
<gene>
    <name evidence="1" type="ORF">J2Z34_001794</name>
</gene>
<dbReference type="Pfam" id="PF00756">
    <property type="entry name" value="Esterase"/>
    <property type="match status" value="1"/>
</dbReference>
<evidence type="ECO:0000313" key="1">
    <source>
        <dbReference type="EMBL" id="MBP1919305.1"/>
    </source>
</evidence>
<dbReference type="InterPro" id="IPR000801">
    <property type="entry name" value="Esterase-like"/>
</dbReference>
<dbReference type="PANTHER" id="PTHR48098:SF6">
    <property type="entry name" value="FERRI-BACILLIBACTIN ESTERASE BESA"/>
    <property type="match status" value="1"/>
</dbReference>
<proteinExistence type="predicted"/>
<organism evidence="1 2">
    <name type="scientific">Youngiibacter multivorans</name>
    <dbReference type="NCBI Taxonomy" id="937251"/>
    <lineage>
        <taxon>Bacteria</taxon>
        <taxon>Bacillati</taxon>
        <taxon>Bacillota</taxon>
        <taxon>Clostridia</taxon>
        <taxon>Eubacteriales</taxon>
        <taxon>Clostridiaceae</taxon>
        <taxon>Youngiibacter</taxon>
    </lineage>
</organism>
<evidence type="ECO:0000313" key="2">
    <source>
        <dbReference type="Proteomes" id="UP001519271"/>
    </source>
</evidence>
<dbReference type="SUPFAM" id="SSF53474">
    <property type="entry name" value="alpha/beta-Hydrolases"/>
    <property type="match status" value="1"/>
</dbReference>
<dbReference type="Proteomes" id="UP001519271">
    <property type="component" value="Unassembled WGS sequence"/>
</dbReference>
<dbReference type="Gene3D" id="3.40.50.1820">
    <property type="entry name" value="alpha/beta hydrolase"/>
    <property type="match status" value="1"/>
</dbReference>
<sequence length="202" mass="22940">MNPRVIYLIGEETEKLLPLVEDLDIVLVSIEGIDWERDLTPWEAPAAFKGQADFSGKADDFIRVMLEKIIPEAEKDLTVSDKNRSIAGYSLGGLFALYAALKTNEFSGAASMSGSLWYDGWIDFLEKEIGPDRHMKVYLSLGDKEERSRNPRMARVGDWTRKTSELLAEDGFEVFFEINEGNHFFEIPERIAKGVRWISEGK</sequence>
<dbReference type="RefSeq" id="WP_209459510.1">
    <property type="nucleotide sequence ID" value="NZ_JAGGKC010000013.1"/>
</dbReference>
<dbReference type="EMBL" id="JAGGKC010000013">
    <property type="protein sequence ID" value="MBP1919305.1"/>
    <property type="molecule type" value="Genomic_DNA"/>
</dbReference>
<reference evidence="1 2" key="1">
    <citation type="submission" date="2021-03" db="EMBL/GenBank/DDBJ databases">
        <title>Genomic Encyclopedia of Type Strains, Phase IV (KMG-IV): sequencing the most valuable type-strain genomes for metagenomic binning, comparative biology and taxonomic classification.</title>
        <authorList>
            <person name="Goeker M."/>
        </authorList>
    </citation>
    <scope>NUCLEOTIDE SEQUENCE [LARGE SCALE GENOMIC DNA]</scope>
    <source>
        <strain evidence="1 2">DSM 6139</strain>
    </source>
</reference>
<accession>A0ABS4G433</accession>
<keyword evidence="1" id="KW-0378">Hydrolase</keyword>
<comment type="caution">
    <text evidence="1">The sequence shown here is derived from an EMBL/GenBank/DDBJ whole genome shotgun (WGS) entry which is preliminary data.</text>
</comment>
<dbReference type="InterPro" id="IPR050583">
    <property type="entry name" value="Mycobacterial_A85_antigen"/>
</dbReference>
<dbReference type="PANTHER" id="PTHR48098">
    <property type="entry name" value="ENTEROCHELIN ESTERASE-RELATED"/>
    <property type="match status" value="1"/>
</dbReference>
<name>A0ABS4G433_9CLOT</name>
<dbReference type="InterPro" id="IPR029058">
    <property type="entry name" value="AB_hydrolase_fold"/>
</dbReference>
<dbReference type="GO" id="GO:0016787">
    <property type="term" value="F:hydrolase activity"/>
    <property type="evidence" value="ECO:0007669"/>
    <property type="project" value="UniProtKB-KW"/>
</dbReference>
<keyword evidence="2" id="KW-1185">Reference proteome</keyword>